<evidence type="ECO:0000256" key="1">
    <source>
        <dbReference type="SAM" id="MobiDB-lite"/>
    </source>
</evidence>
<evidence type="ECO:0000256" key="2">
    <source>
        <dbReference type="SAM" id="Phobius"/>
    </source>
</evidence>
<feature type="transmembrane region" description="Helical" evidence="2">
    <location>
        <begin position="64"/>
        <end position="85"/>
    </location>
</feature>
<keyword evidence="2" id="KW-0812">Transmembrane</keyword>
<dbReference type="EMBL" id="UXUI01009430">
    <property type="protein sequence ID" value="VDD93698.1"/>
    <property type="molecule type" value="Genomic_DNA"/>
</dbReference>
<feature type="transmembrane region" description="Helical" evidence="2">
    <location>
        <begin position="97"/>
        <end position="119"/>
    </location>
</feature>
<reference evidence="3 4" key="2">
    <citation type="submission" date="2018-10" db="EMBL/GenBank/DDBJ databases">
        <authorList>
            <consortium name="Pathogen Informatics"/>
        </authorList>
    </citation>
    <scope>NUCLEOTIDE SEQUENCE [LARGE SCALE GENOMIC DNA]</scope>
</reference>
<evidence type="ECO:0000313" key="3">
    <source>
        <dbReference type="EMBL" id="VDD93698.1"/>
    </source>
</evidence>
<sequence length="404" mass="45945">MKLLVVCDESSKIIGHRYLNSQISFYIGIIQFGVCIWATAQHVFSIARFKKVLHCDFVNGTKPVLLVGVDVIIFDIGLFHSLWGIESCVAQHLDGGYGRVTWCICHILALLISLPFAFVSRPRPCALWPLLIQQSAYGIGLLILSLSALPRILPIFTGYPNAASLFALAVYIFGTAMNSFLLYVYWHWYWHVETMWNSARKLRPNHIVINPNLRSKRTLIKQMPEIQQCNGIDPPGRSSKATTVESNNDTSTNNDSRSSSVATKISVSPFEIEEDQHVVNLQQTEEPEKAYTVPEKRYLQQDSDLSMQHSFDEDDGGCNEVKYISYYEEVSTFTKRIYRGHHSETRKLPVVPSSLLPQSSSVLYNSGNFCPERQNFPVKDYRARKKRLTRRLLPIPPQQLLSNS</sequence>
<feature type="region of interest" description="Disordered" evidence="1">
    <location>
        <begin position="228"/>
        <end position="261"/>
    </location>
</feature>
<organism evidence="5">
    <name type="scientific">Enterobius vermicularis</name>
    <name type="common">Human pinworm</name>
    <dbReference type="NCBI Taxonomy" id="51028"/>
    <lineage>
        <taxon>Eukaryota</taxon>
        <taxon>Metazoa</taxon>
        <taxon>Ecdysozoa</taxon>
        <taxon>Nematoda</taxon>
        <taxon>Chromadorea</taxon>
        <taxon>Rhabditida</taxon>
        <taxon>Spirurina</taxon>
        <taxon>Oxyuridomorpha</taxon>
        <taxon>Oxyuroidea</taxon>
        <taxon>Oxyuridae</taxon>
        <taxon>Enterobius</taxon>
    </lineage>
</organism>
<proteinExistence type="predicted"/>
<keyword evidence="2" id="KW-0472">Membrane</keyword>
<reference evidence="5" key="1">
    <citation type="submission" date="2017-02" db="UniProtKB">
        <authorList>
            <consortium name="WormBaseParasite"/>
        </authorList>
    </citation>
    <scope>IDENTIFICATION</scope>
</reference>
<evidence type="ECO:0000313" key="5">
    <source>
        <dbReference type="WBParaSite" id="EVEC_0000900801-mRNA-1"/>
    </source>
</evidence>
<dbReference type="WBParaSite" id="EVEC_0000900801-mRNA-1">
    <property type="protein sequence ID" value="EVEC_0000900801-mRNA-1"/>
    <property type="gene ID" value="EVEC_0000900801"/>
</dbReference>
<feature type="transmembrane region" description="Helical" evidence="2">
    <location>
        <begin position="131"/>
        <end position="153"/>
    </location>
</feature>
<dbReference type="AlphaFoldDB" id="A0A0N4VEA5"/>
<dbReference type="PANTHER" id="PTHR40288">
    <property type="entry name" value="PROTEIN CBG16535-RELATED"/>
    <property type="match status" value="1"/>
</dbReference>
<gene>
    <name evidence="3" type="ORF">EVEC_LOCUS8449</name>
</gene>
<dbReference type="OrthoDB" id="5820373at2759"/>
<feature type="transmembrane region" description="Helical" evidence="2">
    <location>
        <begin position="165"/>
        <end position="186"/>
    </location>
</feature>
<dbReference type="Proteomes" id="UP000274131">
    <property type="component" value="Unassembled WGS sequence"/>
</dbReference>
<feature type="transmembrane region" description="Helical" evidence="2">
    <location>
        <begin position="23"/>
        <end position="44"/>
    </location>
</feature>
<protein>
    <submittedName>
        <fullName evidence="5">G_PROTEIN_RECEP_F1_2 domain-containing protein</fullName>
    </submittedName>
</protein>
<keyword evidence="4" id="KW-1185">Reference proteome</keyword>
<feature type="compositionally biased region" description="Low complexity" evidence="1">
    <location>
        <begin position="246"/>
        <end position="260"/>
    </location>
</feature>
<evidence type="ECO:0000313" key="4">
    <source>
        <dbReference type="Proteomes" id="UP000274131"/>
    </source>
</evidence>
<dbReference type="PANTHER" id="PTHR40288:SF2">
    <property type="entry name" value="G PROTEIN-COUPLED RECEPTOR-RELATED"/>
    <property type="match status" value="1"/>
</dbReference>
<accession>A0A0N4VEA5</accession>
<keyword evidence="2" id="KW-1133">Transmembrane helix</keyword>
<name>A0A0N4VEA5_ENTVE</name>